<comment type="caution">
    <text evidence="2">The sequence shown here is derived from an EMBL/GenBank/DDBJ whole genome shotgun (WGS) entry which is preliminary data.</text>
</comment>
<dbReference type="InterPro" id="IPR015943">
    <property type="entry name" value="WD40/YVTN_repeat-like_dom_sf"/>
</dbReference>
<organism evidence="2 3">
    <name type="scientific">Nocardioides silvaticus</name>
    <dbReference type="NCBI Taxonomy" id="2201891"/>
    <lineage>
        <taxon>Bacteria</taxon>
        <taxon>Bacillati</taxon>
        <taxon>Actinomycetota</taxon>
        <taxon>Actinomycetes</taxon>
        <taxon>Propionibacteriales</taxon>
        <taxon>Nocardioidaceae</taxon>
        <taxon>Nocardioides</taxon>
    </lineage>
</organism>
<dbReference type="Proteomes" id="UP000245507">
    <property type="component" value="Unassembled WGS sequence"/>
</dbReference>
<reference evidence="2 3" key="1">
    <citation type="submission" date="2018-05" db="EMBL/GenBank/DDBJ databases">
        <title>Nocardioides silvaticus genome.</title>
        <authorList>
            <person name="Li C."/>
            <person name="Wang G."/>
        </authorList>
    </citation>
    <scope>NUCLEOTIDE SEQUENCE [LARGE SCALE GENOMIC DNA]</scope>
    <source>
        <strain evidence="2 3">CCTCC AB 2018079</strain>
    </source>
</reference>
<feature type="signal peptide" evidence="1">
    <location>
        <begin position="1"/>
        <end position="36"/>
    </location>
</feature>
<sequence>MAMAATRITRAPLRTLVAAAAVALAVTTTLQPTAHASVSATPTKTAGLSGEAVFDLAVLDSGRVILGGRFTGVGAFPRSNLGALLPSGKADPAFAPSTNGDVRAVAASEDGTRVFIGGTFTEVNGQPRQNLAALDAVTGALITDWQADTVGADPTVRSLDVHGDRLYVGGRFDGIDGTAKQKLAAVGVTSGNTLAWNTWTNGNVAEVRVSPDGQTVWVGGAFSKIRGMARAYFGGIDATTGYPNAFSRDSWGGVVITVGTSPDGGTVYVATENNHLFAYDWAASKELWRTRMSGNVQAIAASPTEIYIGGHFSSFADYKVKRPSLASVVASTGAPTSWDTKATGLLGGGWSLVIDGSTLHVGGQFTRFDGVQQRLYARFAGTPTP</sequence>
<name>A0A316TNE8_9ACTN</name>
<dbReference type="EMBL" id="QGDD01000002">
    <property type="protein sequence ID" value="PWN03792.1"/>
    <property type="molecule type" value="Genomic_DNA"/>
</dbReference>
<proteinExistence type="predicted"/>
<protein>
    <submittedName>
        <fullName evidence="2">Uncharacterized protein</fullName>
    </submittedName>
</protein>
<feature type="chain" id="PRO_5016305133" evidence="1">
    <location>
        <begin position="37"/>
        <end position="385"/>
    </location>
</feature>
<accession>A0A316TNE8</accession>
<dbReference type="Gene3D" id="2.80.10.50">
    <property type="match status" value="1"/>
</dbReference>
<gene>
    <name evidence="2" type="ORF">DJ010_06885</name>
</gene>
<keyword evidence="3" id="KW-1185">Reference proteome</keyword>
<dbReference type="Gene3D" id="2.130.10.10">
    <property type="entry name" value="YVTN repeat-like/Quinoprotein amine dehydrogenase"/>
    <property type="match status" value="1"/>
</dbReference>
<dbReference type="InterPro" id="IPR011044">
    <property type="entry name" value="Quino_amine_DH_bsu"/>
</dbReference>
<dbReference type="SUPFAM" id="SSF50969">
    <property type="entry name" value="YVTN repeat-like/Quinoprotein amine dehydrogenase"/>
    <property type="match status" value="1"/>
</dbReference>
<dbReference type="AlphaFoldDB" id="A0A316TNE8"/>
<evidence type="ECO:0000256" key="1">
    <source>
        <dbReference type="SAM" id="SignalP"/>
    </source>
</evidence>
<keyword evidence="1" id="KW-0732">Signal</keyword>
<evidence type="ECO:0000313" key="3">
    <source>
        <dbReference type="Proteomes" id="UP000245507"/>
    </source>
</evidence>
<evidence type="ECO:0000313" key="2">
    <source>
        <dbReference type="EMBL" id="PWN03792.1"/>
    </source>
</evidence>